<evidence type="ECO:0000256" key="5">
    <source>
        <dbReference type="ARBA" id="ARBA00023136"/>
    </source>
</evidence>
<dbReference type="GO" id="GO:0022857">
    <property type="term" value="F:transmembrane transporter activity"/>
    <property type="evidence" value="ECO:0007669"/>
    <property type="project" value="InterPro"/>
</dbReference>
<dbReference type="InterPro" id="IPR000109">
    <property type="entry name" value="POT_fam"/>
</dbReference>
<dbReference type="InterPro" id="IPR020864">
    <property type="entry name" value="MACPF"/>
</dbReference>
<reference evidence="9 10" key="1">
    <citation type="journal article" date="2020" name="bioRxiv">
        <title>Sequence and annotation of 42 cannabis genomes reveals extensive copy number variation in cannabinoid synthesis and pathogen resistance genes.</title>
        <authorList>
            <person name="Mckernan K.J."/>
            <person name="Helbert Y."/>
            <person name="Kane L.T."/>
            <person name="Ebling H."/>
            <person name="Zhang L."/>
            <person name="Liu B."/>
            <person name="Eaton Z."/>
            <person name="Mclaughlin S."/>
            <person name="Kingan S."/>
            <person name="Baybayan P."/>
            <person name="Concepcion G."/>
            <person name="Jordan M."/>
            <person name="Riva A."/>
            <person name="Barbazuk W."/>
            <person name="Harkins T."/>
        </authorList>
    </citation>
    <scope>NUCLEOTIDE SEQUENCE [LARGE SCALE GENOMIC DNA]</scope>
    <source>
        <strain evidence="10">cv. Jamaican Lion 4</strain>
        <tissue evidence="9">Leaf</tissue>
    </source>
</reference>
<evidence type="ECO:0000256" key="3">
    <source>
        <dbReference type="ARBA" id="ARBA00022692"/>
    </source>
</evidence>
<evidence type="ECO:0000256" key="1">
    <source>
        <dbReference type="ARBA" id="ARBA00004141"/>
    </source>
</evidence>
<evidence type="ECO:0000256" key="7">
    <source>
        <dbReference type="SAM" id="Phobius"/>
    </source>
</evidence>
<dbReference type="PANTHER" id="PTHR33199">
    <property type="entry name" value="MACPF DOMAIN-CONTAINING PROTEIN CAD1"/>
    <property type="match status" value="1"/>
</dbReference>
<dbReference type="EMBL" id="JAATIQ010000346">
    <property type="protein sequence ID" value="KAF4360566.1"/>
    <property type="molecule type" value="Genomic_DNA"/>
</dbReference>
<evidence type="ECO:0000313" key="10">
    <source>
        <dbReference type="Proteomes" id="UP000583929"/>
    </source>
</evidence>
<feature type="transmembrane region" description="Helical" evidence="7">
    <location>
        <begin position="1052"/>
        <end position="1072"/>
    </location>
</feature>
<gene>
    <name evidence="9" type="ORF">G4B88_015837</name>
</gene>
<feature type="region of interest" description="Disordered" evidence="6">
    <location>
        <begin position="488"/>
        <end position="529"/>
    </location>
</feature>
<dbReference type="Pfam" id="PF00854">
    <property type="entry name" value="PTR2"/>
    <property type="match status" value="1"/>
</dbReference>
<feature type="domain" description="MACPF" evidence="8">
    <location>
        <begin position="13"/>
        <end position="316"/>
    </location>
</feature>
<dbReference type="SMART" id="SM00457">
    <property type="entry name" value="MACPF"/>
    <property type="match status" value="1"/>
</dbReference>
<dbReference type="Gene3D" id="1.20.1250.20">
    <property type="entry name" value="MFS general substrate transporter like domains"/>
    <property type="match status" value="1"/>
</dbReference>
<comment type="subcellular location">
    <subcellularLocation>
        <location evidence="1">Membrane</location>
        <topology evidence="1">Multi-pass membrane protein</topology>
    </subcellularLocation>
</comment>
<dbReference type="PROSITE" id="PS51412">
    <property type="entry name" value="MACPF_2"/>
    <property type="match status" value="1"/>
</dbReference>
<comment type="caution">
    <text evidence="9">The sequence shown here is derived from an EMBL/GenBank/DDBJ whole genome shotgun (WGS) entry which is preliminary data.</text>
</comment>
<evidence type="ECO:0000313" key="9">
    <source>
        <dbReference type="EMBL" id="KAF4360566.1"/>
    </source>
</evidence>
<organism evidence="9 10">
    <name type="scientific">Cannabis sativa</name>
    <name type="common">Hemp</name>
    <name type="synonym">Marijuana</name>
    <dbReference type="NCBI Taxonomy" id="3483"/>
    <lineage>
        <taxon>Eukaryota</taxon>
        <taxon>Viridiplantae</taxon>
        <taxon>Streptophyta</taxon>
        <taxon>Embryophyta</taxon>
        <taxon>Tracheophyta</taxon>
        <taxon>Spermatophyta</taxon>
        <taxon>Magnoliopsida</taxon>
        <taxon>eudicotyledons</taxon>
        <taxon>Gunneridae</taxon>
        <taxon>Pentapetalae</taxon>
        <taxon>rosids</taxon>
        <taxon>fabids</taxon>
        <taxon>Rosales</taxon>
        <taxon>Cannabaceae</taxon>
        <taxon>Cannabis</taxon>
    </lineage>
</organism>
<evidence type="ECO:0000259" key="8">
    <source>
        <dbReference type="PROSITE" id="PS51412"/>
    </source>
</evidence>
<comment type="similarity">
    <text evidence="2">Belongs to the OBAP family.</text>
</comment>
<feature type="compositionally biased region" description="Low complexity" evidence="6">
    <location>
        <begin position="502"/>
        <end position="511"/>
    </location>
</feature>
<feature type="transmembrane region" description="Helical" evidence="7">
    <location>
        <begin position="602"/>
        <end position="628"/>
    </location>
</feature>
<protein>
    <recommendedName>
        <fullName evidence="8">MACPF domain-containing protein</fullName>
    </recommendedName>
</protein>
<feature type="transmembrane region" description="Helical" evidence="7">
    <location>
        <begin position="925"/>
        <end position="945"/>
    </location>
</feature>
<feature type="transmembrane region" description="Helical" evidence="7">
    <location>
        <begin position="648"/>
        <end position="669"/>
    </location>
</feature>
<keyword evidence="3 7" id="KW-0812">Transmembrane</keyword>
<keyword evidence="4 7" id="KW-1133">Transmembrane helix</keyword>
<evidence type="ECO:0000256" key="6">
    <source>
        <dbReference type="SAM" id="MobiDB-lite"/>
    </source>
</evidence>
<dbReference type="GO" id="GO:2000031">
    <property type="term" value="P:regulation of salicylic acid mediated signaling pathway"/>
    <property type="evidence" value="ECO:0007669"/>
    <property type="project" value="InterPro"/>
</dbReference>
<dbReference type="PANTHER" id="PTHR33199:SF3">
    <property type="entry name" value="MACPF DOMAIN-CONTAINING PROTEIN CAD1"/>
    <property type="match status" value="1"/>
</dbReference>
<evidence type="ECO:0000256" key="2">
    <source>
        <dbReference type="ARBA" id="ARBA00009740"/>
    </source>
</evidence>
<keyword evidence="10" id="KW-1185">Reference proteome</keyword>
<name>A0A7J6EQG7_CANSA</name>
<dbReference type="SUPFAM" id="SSF103473">
    <property type="entry name" value="MFS general substrate transporter"/>
    <property type="match status" value="1"/>
</dbReference>
<feature type="compositionally biased region" description="Polar residues" evidence="6">
    <location>
        <begin position="491"/>
        <end position="501"/>
    </location>
</feature>
<dbReference type="GO" id="GO:0009626">
    <property type="term" value="P:plant-type hypersensitive response"/>
    <property type="evidence" value="ECO:0007669"/>
    <property type="project" value="TreeGrafter"/>
</dbReference>
<feature type="region of interest" description="Disordered" evidence="6">
    <location>
        <begin position="1078"/>
        <end position="1100"/>
    </location>
</feature>
<dbReference type="Pfam" id="PF01823">
    <property type="entry name" value="MACPF"/>
    <property type="match status" value="1"/>
</dbReference>
<dbReference type="GO" id="GO:0005886">
    <property type="term" value="C:plasma membrane"/>
    <property type="evidence" value="ECO:0007669"/>
    <property type="project" value="TreeGrafter"/>
</dbReference>
<dbReference type="Pfam" id="PF06884">
    <property type="entry name" value="DUF1264"/>
    <property type="match status" value="1"/>
</dbReference>
<feature type="transmembrane region" description="Helical" evidence="7">
    <location>
        <begin position="1009"/>
        <end position="1032"/>
    </location>
</feature>
<dbReference type="InterPro" id="IPR036259">
    <property type="entry name" value="MFS_trans_sf"/>
</dbReference>
<evidence type="ECO:0000256" key="4">
    <source>
        <dbReference type="ARBA" id="ARBA00022989"/>
    </source>
</evidence>
<accession>A0A7J6EQG7</accession>
<dbReference type="InterPro" id="IPR010686">
    <property type="entry name" value="OBAP-like"/>
</dbReference>
<feature type="transmembrane region" description="Helical" evidence="7">
    <location>
        <begin position="965"/>
        <end position="988"/>
    </location>
</feature>
<keyword evidence="5 7" id="KW-0472">Membrane</keyword>
<proteinExistence type="inferred from homology"/>
<sequence>MADNKLMRVVTASSSSDALTTTLCNSIQALGRGFDVTSDIRLLYCKGAPGSRLLKLDEVEKRDLVLSNGVVVPNVPADIDCSPGKRATEKVPVCNFHEMAEYFNKKSDISGNIPLGSFNSMFNFTGSWQVDAATTKSLAMVGYIIPLFKVKLEKPNLVLREEVKRAVPYSWDPAALASFIENFGTHIVTSATIGGRDVVYIRQHQSSPLTALDIENYVKDMGDHRFQDSNSQSTVGPLKYKDKDVTVIFRRRGGDDLEQSHSKWAETVGSAPDVINMTFTPIVSLLEGVPGIKHLARAIELYLEFKPPIEDLQYFLDFQIARVWAPEQNNLQRKEPVCSSLQFSLMGPKLYISPDQVTVGRKPVTGLRLALEGIKQNRLTVHIQHLVSLPKILQPHWDTHIAIGAPKWQGPEEQDSRWFEPIKWKNFSHVSTAPIEFTESCIGDLSGVHIVTGAQLGVWDFGAKNVLHLKLLFCKVPGCTIRRSVWDHNPTAPSSVQKPDGSSSSSSSSSSQVNNKTPEDKKEDSSTQAGKLAKIVDSTEMSKGPQDIPGHWLVTGAKLGVDKGKIVMRDITMKGDELVEGKLDWKGRTALKYKHGGFRASMLILGTFAFENLATLALAVNLITYFIAFLHFQVADAANHLTNFMGTSYILSILMALLADTLGFTLLTIQASMPKLRPPPCNLLDPTATCEEISGGNKALLFIGLYMLACGSGGLKAGLPTHGADQFEENDPKEAKQMSSFFNLLLLALCLGGAISLTLLVWIQDNKGWDWGFGVSTIAIFLSIILFVFGMPIYRFQTIQGDNPMFQIIQVYVAAIRNRNLSLPEDPSNLYEINKDKEAAIQANFLPHTQAFRCLDKAAIIQETTTSPWRLSRVTQVENAKTLLGMFPIFGCTIIMTLCLAQLQTFSIQQAQTMDRSVISPSFKIPPASLAILPVIFLIFLIPIYDRLVVPFLRRLTGIPTGVTHLQRIGVGLILSAISMAVAAILEVKRKGVARDHGLLEAIPQVQALPISIFWLSFQYFIFGIADMFTYVGLLEFFYSEAPKALKSFSTSFLWTSMALGYFLSTILVKIVNSATKKSTRSGGCDKSPSPMPVPEKKKIPPGKAMTVEQHVLDAGAEMMQSLKPVKKMNQHVCSFALYSHDMTRQLMTHHYVTRLNQDFLQCAVYDSDHISAHLIGVEYIVSDKVFETLPPQEQKLWHSHAYETDRGDPLPMGAPALMMSPQAVSPGIVKPELVRERDERYNISTEALGVSRVEISESEWISPQADYWKQHDNKGFAIDIQPTHIKL</sequence>
<dbReference type="InterPro" id="IPR044663">
    <property type="entry name" value="CAD1/NSL1-like"/>
</dbReference>
<feature type="transmembrane region" description="Helical" evidence="7">
    <location>
        <begin position="769"/>
        <end position="789"/>
    </location>
</feature>
<dbReference type="Proteomes" id="UP000583929">
    <property type="component" value="Unassembled WGS sequence"/>
</dbReference>
<feature type="transmembrane region" description="Helical" evidence="7">
    <location>
        <begin position="741"/>
        <end position="763"/>
    </location>
</feature>